<comment type="function">
    <text evidence="1">Accessory subunit of the mitochondrial membrane respiratory chain NADH dehydrogenase (Complex I), that is believed not to be involved in catalysis. Complex I functions in the transfer of electrons from NADH to the respiratory chain. The immediate electron acceptor for the enzyme is believed to be ubiquinone.</text>
</comment>
<dbReference type="Pfam" id="PF09781">
    <property type="entry name" value="NDUF_B5"/>
    <property type="match status" value="1"/>
</dbReference>
<dbReference type="Proteomes" id="UP000274756">
    <property type="component" value="Unassembled WGS sequence"/>
</dbReference>
<dbReference type="GO" id="GO:0005743">
    <property type="term" value="C:mitochondrial inner membrane"/>
    <property type="evidence" value="ECO:0007669"/>
    <property type="project" value="UniProtKB-SubCell"/>
</dbReference>
<comment type="subcellular location">
    <subcellularLocation>
        <location evidence="2">Mitochondrion inner membrane</location>
        <topology evidence="2">Single-pass membrane protein</topology>
    </subcellularLocation>
</comment>
<proteinExistence type="inferred from homology"/>
<sequence>MQCKILPNKKIFLVSQARLEHGRVFRKRPGDLVTSRLKDIFHFYILGIGLFPVLCTILYTHIRYDMVPVLFPGPCELSEELKDGPPPHYWQYERTYIRQWWAKHFGVSDIEHHERQLAYNVRAAVLAKWRRVNQRVKHLESELWDYKGWTYQPVSAAWVDYGKWDAQRMKNQYESYRHCTY</sequence>
<gene>
    <name evidence="18" type="ORF">DME_LOCUS4197</name>
</gene>
<evidence type="ECO:0000256" key="12">
    <source>
        <dbReference type="ARBA" id="ARBA00022989"/>
    </source>
</evidence>
<keyword evidence="12 17" id="KW-1133">Transmembrane helix</keyword>
<dbReference type="PANTHER" id="PTHR13178:SF0">
    <property type="entry name" value="NADH DEHYDROGENASE [UBIQUINONE] 1 BETA SUBCOMPLEX SUBUNIT 5, MITOCHONDRIAL"/>
    <property type="match status" value="1"/>
</dbReference>
<evidence type="ECO:0000256" key="4">
    <source>
        <dbReference type="ARBA" id="ARBA00011533"/>
    </source>
</evidence>
<evidence type="ECO:0000256" key="16">
    <source>
        <dbReference type="ARBA" id="ARBA00032550"/>
    </source>
</evidence>
<keyword evidence="8 17" id="KW-0812">Transmembrane</keyword>
<comment type="subunit">
    <text evidence="4">Complex I is composed of 45 different subunits.</text>
</comment>
<keyword evidence="13" id="KW-0496">Mitochondrion</keyword>
<evidence type="ECO:0000256" key="3">
    <source>
        <dbReference type="ARBA" id="ARBA00007152"/>
    </source>
</evidence>
<comment type="similarity">
    <text evidence="3">Belongs to the complex I NDUFB5 subunit family.</text>
</comment>
<evidence type="ECO:0000256" key="11">
    <source>
        <dbReference type="ARBA" id="ARBA00022982"/>
    </source>
</evidence>
<dbReference type="InterPro" id="IPR019173">
    <property type="entry name" value="NADH_UbQ_OxRdtase_B5_su"/>
</dbReference>
<evidence type="ECO:0000256" key="5">
    <source>
        <dbReference type="ARBA" id="ARBA00015175"/>
    </source>
</evidence>
<reference evidence="18 19" key="1">
    <citation type="submission" date="2018-11" db="EMBL/GenBank/DDBJ databases">
        <authorList>
            <consortium name="Pathogen Informatics"/>
        </authorList>
    </citation>
    <scope>NUCLEOTIDE SEQUENCE [LARGE SCALE GENOMIC DNA]</scope>
</reference>
<evidence type="ECO:0000313" key="19">
    <source>
        <dbReference type="Proteomes" id="UP000274756"/>
    </source>
</evidence>
<dbReference type="EMBL" id="UYYG01000394">
    <property type="protein sequence ID" value="VDN54224.1"/>
    <property type="molecule type" value="Genomic_DNA"/>
</dbReference>
<evidence type="ECO:0000256" key="9">
    <source>
        <dbReference type="ARBA" id="ARBA00022792"/>
    </source>
</evidence>
<organism evidence="18 19">
    <name type="scientific">Dracunculus medinensis</name>
    <name type="common">Guinea worm</name>
    <dbReference type="NCBI Taxonomy" id="318479"/>
    <lineage>
        <taxon>Eukaryota</taxon>
        <taxon>Metazoa</taxon>
        <taxon>Ecdysozoa</taxon>
        <taxon>Nematoda</taxon>
        <taxon>Chromadorea</taxon>
        <taxon>Rhabditida</taxon>
        <taxon>Spirurina</taxon>
        <taxon>Dracunculoidea</taxon>
        <taxon>Dracunculidae</taxon>
        <taxon>Dracunculus</taxon>
    </lineage>
</organism>
<dbReference type="OrthoDB" id="9995605at2759"/>
<name>A0A3P7PE91_DRAME</name>
<dbReference type="STRING" id="318479.A0A3P7PE91"/>
<feature type="transmembrane region" description="Helical" evidence="17">
    <location>
        <begin position="41"/>
        <end position="62"/>
    </location>
</feature>
<evidence type="ECO:0000256" key="14">
    <source>
        <dbReference type="ARBA" id="ARBA00023136"/>
    </source>
</evidence>
<evidence type="ECO:0000256" key="7">
    <source>
        <dbReference type="ARBA" id="ARBA00022660"/>
    </source>
</evidence>
<keyword evidence="19" id="KW-1185">Reference proteome</keyword>
<evidence type="ECO:0000256" key="10">
    <source>
        <dbReference type="ARBA" id="ARBA00022946"/>
    </source>
</evidence>
<evidence type="ECO:0000256" key="8">
    <source>
        <dbReference type="ARBA" id="ARBA00022692"/>
    </source>
</evidence>
<keyword evidence="6" id="KW-0813">Transport</keyword>
<evidence type="ECO:0000256" key="15">
    <source>
        <dbReference type="ARBA" id="ARBA00032395"/>
    </source>
</evidence>
<protein>
    <recommendedName>
        <fullName evidence="5">NADH dehydrogenase [ubiquinone] 1 beta subcomplex subunit 5, mitochondrial</fullName>
    </recommendedName>
    <alternativeName>
        <fullName evidence="16">Complex I-SGDH</fullName>
    </alternativeName>
    <alternativeName>
        <fullName evidence="15">NADH-ubiquinone oxidoreductase SGDH subunit</fullName>
    </alternativeName>
</protein>
<evidence type="ECO:0000256" key="13">
    <source>
        <dbReference type="ARBA" id="ARBA00023128"/>
    </source>
</evidence>
<keyword evidence="9" id="KW-0999">Mitochondrion inner membrane</keyword>
<keyword evidence="7" id="KW-0679">Respiratory chain</keyword>
<keyword evidence="11" id="KW-0249">Electron transport</keyword>
<dbReference type="AlphaFoldDB" id="A0A3P7PE91"/>
<evidence type="ECO:0000256" key="17">
    <source>
        <dbReference type="SAM" id="Phobius"/>
    </source>
</evidence>
<evidence type="ECO:0000256" key="6">
    <source>
        <dbReference type="ARBA" id="ARBA00022448"/>
    </source>
</evidence>
<dbReference type="PANTHER" id="PTHR13178">
    <property type="entry name" value="NADH-UBIQUINONE OXIDOREDUCTASE SGDH SUBUNIT"/>
    <property type="match status" value="1"/>
</dbReference>
<evidence type="ECO:0000256" key="2">
    <source>
        <dbReference type="ARBA" id="ARBA00004434"/>
    </source>
</evidence>
<evidence type="ECO:0000313" key="18">
    <source>
        <dbReference type="EMBL" id="VDN54224.1"/>
    </source>
</evidence>
<accession>A0A3P7PE91</accession>
<evidence type="ECO:0000256" key="1">
    <source>
        <dbReference type="ARBA" id="ARBA00003195"/>
    </source>
</evidence>
<keyword evidence="10" id="KW-0809">Transit peptide</keyword>
<keyword evidence="14 17" id="KW-0472">Membrane</keyword>